<proteinExistence type="predicted"/>
<evidence type="ECO:0000313" key="2">
    <source>
        <dbReference type="Proteomes" id="UP001515480"/>
    </source>
</evidence>
<name>A0AB34IK93_PRYPA</name>
<keyword evidence="2" id="KW-1185">Reference proteome</keyword>
<evidence type="ECO:0000313" key="1">
    <source>
        <dbReference type="EMBL" id="KAL1500077.1"/>
    </source>
</evidence>
<sequence>MGNLGHGSGTTQLDVYNSVVLHLAPLQYPAGHSLPTCPGALVYTNLRTYDESVRMLQLIWAAVGQDNTTAAGCTEFCTAVRALLVRADAFALGSQERACRTRSWRRWRSWRWLG</sequence>
<gene>
    <name evidence="1" type="ORF">AB1Y20_012751</name>
</gene>
<dbReference type="EMBL" id="JBGBPQ010000024">
    <property type="protein sequence ID" value="KAL1500077.1"/>
    <property type="molecule type" value="Genomic_DNA"/>
</dbReference>
<comment type="caution">
    <text evidence="1">The sequence shown here is derived from an EMBL/GenBank/DDBJ whole genome shotgun (WGS) entry which is preliminary data.</text>
</comment>
<protein>
    <submittedName>
        <fullName evidence="1">Uncharacterized protein</fullName>
    </submittedName>
</protein>
<organism evidence="1 2">
    <name type="scientific">Prymnesium parvum</name>
    <name type="common">Toxic golden alga</name>
    <dbReference type="NCBI Taxonomy" id="97485"/>
    <lineage>
        <taxon>Eukaryota</taxon>
        <taxon>Haptista</taxon>
        <taxon>Haptophyta</taxon>
        <taxon>Prymnesiophyceae</taxon>
        <taxon>Prymnesiales</taxon>
        <taxon>Prymnesiaceae</taxon>
        <taxon>Prymnesium</taxon>
    </lineage>
</organism>
<reference evidence="1 2" key="1">
    <citation type="journal article" date="2024" name="Science">
        <title>Giant polyketide synthase enzymes in the biosynthesis of giant marine polyether toxins.</title>
        <authorList>
            <person name="Fallon T.R."/>
            <person name="Shende V.V."/>
            <person name="Wierzbicki I.H."/>
            <person name="Pendleton A.L."/>
            <person name="Watervoot N.F."/>
            <person name="Auber R.P."/>
            <person name="Gonzalez D.J."/>
            <person name="Wisecaver J.H."/>
            <person name="Moore B.S."/>
        </authorList>
    </citation>
    <scope>NUCLEOTIDE SEQUENCE [LARGE SCALE GENOMIC DNA]</scope>
    <source>
        <strain evidence="1 2">12B1</strain>
    </source>
</reference>
<dbReference type="AlphaFoldDB" id="A0AB34IK93"/>
<accession>A0AB34IK93</accession>
<dbReference type="Proteomes" id="UP001515480">
    <property type="component" value="Unassembled WGS sequence"/>
</dbReference>